<comment type="caution">
    <text evidence="3">The sequence shown here is derived from an EMBL/GenBank/DDBJ whole genome shotgun (WGS) entry which is preliminary data.</text>
</comment>
<dbReference type="AlphaFoldDB" id="A0A409W6C3"/>
<sequence length="104" mass="10890">MPWLSHNTEDGENARRMRNWKMDYSIPRRAGSPHGGAGSSGGAGGGGGDSSIGGVPCLVWSAWSLLVLISSLSLSKNNTSVFASPGIFLHISLIIHCLSTVILI</sequence>
<feature type="transmembrane region" description="Helical" evidence="2">
    <location>
        <begin position="81"/>
        <end position="103"/>
    </location>
</feature>
<protein>
    <submittedName>
        <fullName evidence="3">Uncharacterized protein</fullName>
    </submittedName>
</protein>
<keyword evidence="2" id="KW-0812">Transmembrane</keyword>
<proteinExistence type="predicted"/>
<keyword evidence="4" id="KW-1185">Reference proteome</keyword>
<gene>
    <name evidence="3" type="ORF">CVT25_001466</name>
</gene>
<accession>A0A409W6C3</accession>
<dbReference type="EMBL" id="NHYD01003722">
    <property type="protein sequence ID" value="PPQ74079.1"/>
    <property type="molecule type" value="Genomic_DNA"/>
</dbReference>
<evidence type="ECO:0000313" key="4">
    <source>
        <dbReference type="Proteomes" id="UP000283269"/>
    </source>
</evidence>
<feature type="transmembrane region" description="Helical" evidence="2">
    <location>
        <begin position="52"/>
        <end position="74"/>
    </location>
</feature>
<organism evidence="3 4">
    <name type="scientific">Psilocybe cyanescens</name>
    <dbReference type="NCBI Taxonomy" id="93625"/>
    <lineage>
        <taxon>Eukaryota</taxon>
        <taxon>Fungi</taxon>
        <taxon>Dikarya</taxon>
        <taxon>Basidiomycota</taxon>
        <taxon>Agaricomycotina</taxon>
        <taxon>Agaricomycetes</taxon>
        <taxon>Agaricomycetidae</taxon>
        <taxon>Agaricales</taxon>
        <taxon>Agaricineae</taxon>
        <taxon>Strophariaceae</taxon>
        <taxon>Psilocybe</taxon>
    </lineage>
</organism>
<feature type="region of interest" description="Disordered" evidence="1">
    <location>
        <begin position="26"/>
        <end position="47"/>
    </location>
</feature>
<dbReference type="InParanoid" id="A0A409W6C3"/>
<name>A0A409W6C3_PSICY</name>
<keyword evidence="2" id="KW-1133">Transmembrane helix</keyword>
<keyword evidence="2" id="KW-0472">Membrane</keyword>
<evidence type="ECO:0000256" key="1">
    <source>
        <dbReference type="SAM" id="MobiDB-lite"/>
    </source>
</evidence>
<evidence type="ECO:0000256" key="2">
    <source>
        <dbReference type="SAM" id="Phobius"/>
    </source>
</evidence>
<feature type="compositionally biased region" description="Gly residues" evidence="1">
    <location>
        <begin position="33"/>
        <end position="47"/>
    </location>
</feature>
<reference evidence="3 4" key="1">
    <citation type="journal article" date="2018" name="Evol. Lett.">
        <title>Horizontal gene cluster transfer increased hallucinogenic mushroom diversity.</title>
        <authorList>
            <person name="Reynolds H.T."/>
            <person name="Vijayakumar V."/>
            <person name="Gluck-Thaler E."/>
            <person name="Korotkin H.B."/>
            <person name="Matheny P.B."/>
            <person name="Slot J.C."/>
        </authorList>
    </citation>
    <scope>NUCLEOTIDE SEQUENCE [LARGE SCALE GENOMIC DNA]</scope>
    <source>
        <strain evidence="3 4">2631</strain>
    </source>
</reference>
<dbReference type="Proteomes" id="UP000283269">
    <property type="component" value="Unassembled WGS sequence"/>
</dbReference>
<evidence type="ECO:0000313" key="3">
    <source>
        <dbReference type="EMBL" id="PPQ74079.1"/>
    </source>
</evidence>